<keyword evidence="3" id="KW-1185">Reference proteome</keyword>
<organism evidence="2 3">
    <name type="scientific">Chishuiella changwenlii</name>
    <dbReference type="NCBI Taxonomy" id="1434701"/>
    <lineage>
        <taxon>Bacteria</taxon>
        <taxon>Pseudomonadati</taxon>
        <taxon>Bacteroidota</taxon>
        <taxon>Flavobacteriia</taxon>
        <taxon>Flavobacteriales</taxon>
        <taxon>Weeksellaceae</taxon>
        <taxon>Chishuiella</taxon>
    </lineage>
</organism>
<feature type="transmembrane region" description="Helical" evidence="1">
    <location>
        <begin position="50"/>
        <end position="70"/>
    </location>
</feature>
<dbReference type="EMBL" id="BMFL01000005">
    <property type="protein sequence ID" value="GGE93361.1"/>
    <property type="molecule type" value="Genomic_DNA"/>
</dbReference>
<keyword evidence="1" id="KW-0812">Transmembrane</keyword>
<protein>
    <submittedName>
        <fullName evidence="2">Uncharacterized protein</fullName>
    </submittedName>
</protein>
<comment type="caution">
    <text evidence="2">The sequence shown here is derived from an EMBL/GenBank/DDBJ whole genome shotgun (WGS) entry which is preliminary data.</text>
</comment>
<dbReference type="Proteomes" id="UP000650994">
    <property type="component" value="Unassembled WGS sequence"/>
</dbReference>
<reference evidence="3" key="1">
    <citation type="journal article" date="2019" name="Int. J. Syst. Evol. Microbiol.">
        <title>The Global Catalogue of Microorganisms (GCM) 10K type strain sequencing project: providing services to taxonomists for standard genome sequencing and annotation.</title>
        <authorList>
            <consortium name="The Broad Institute Genomics Platform"/>
            <consortium name="The Broad Institute Genome Sequencing Center for Infectious Disease"/>
            <person name="Wu L."/>
            <person name="Ma J."/>
        </authorList>
    </citation>
    <scope>NUCLEOTIDE SEQUENCE [LARGE SCALE GENOMIC DNA]</scope>
    <source>
        <strain evidence="3">CGMCC 1.12707</strain>
    </source>
</reference>
<keyword evidence="1" id="KW-0472">Membrane</keyword>
<keyword evidence="1" id="KW-1133">Transmembrane helix</keyword>
<evidence type="ECO:0000313" key="3">
    <source>
        <dbReference type="Proteomes" id="UP000650994"/>
    </source>
</evidence>
<proteinExistence type="predicted"/>
<evidence type="ECO:0000313" key="2">
    <source>
        <dbReference type="EMBL" id="GGE93361.1"/>
    </source>
</evidence>
<name>A0ABQ1TE24_9FLAO</name>
<evidence type="ECO:0000256" key="1">
    <source>
        <dbReference type="SAM" id="Phobius"/>
    </source>
</evidence>
<gene>
    <name evidence="2" type="ORF">GCM10010984_08740</name>
</gene>
<feature type="transmembrane region" description="Helical" evidence="1">
    <location>
        <begin position="12"/>
        <end position="29"/>
    </location>
</feature>
<sequence>MFYKHMIFKQKIAVYIGALILFITYKLLGKKKSFNDIINASYKQDDYNRIRAFYIGILVLLLLIPLLKWLI</sequence>
<accession>A0ABQ1TE24</accession>